<dbReference type="Proteomes" id="UP000593567">
    <property type="component" value="Unassembled WGS sequence"/>
</dbReference>
<accession>A0A7J7KMN6</accession>
<dbReference type="InterPro" id="IPR017907">
    <property type="entry name" value="Znf_RING_CS"/>
</dbReference>
<dbReference type="SUPFAM" id="SSF57850">
    <property type="entry name" value="RING/U-box"/>
    <property type="match status" value="1"/>
</dbReference>
<gene>
    <name evidence="6" type="ORF">EB796_002251</name>
</gene>
<name>A0A7J7KMN6_BUGNE</name>
<comment type="caution">
    <text evidence="6">The sequence shown here is derived from an EMBL/GenBank/DDBJ whole genome shotgun (WGS) entry which is preliminary data.</text>
</comment>
<evidence type="ECO:0000256" key="3">
    <source>
        <dbReference type="ARBA" id="ARBA00022833"/>
    </source>
</evidence>
<evidence type="ECO:0000259" key="5">
    <source>
        <dbReference type="PROSITE" id="PS50089"/>
    </source>
</evidence>
<dbReference type="PROSITE" id="PS00518">
    <property type="entry name" value="ZF_RING_1"/>
    <property type="match status" value="1"/>
</dbReference>
<keyword evidence="1" id="KW-0479">Metal-binding</keyword>
<evidence type="ECO:0000313" key="6">
    <source>
        <dbReference type="EMBL" id="KAF6039440.1"/>
    </source>
</evidence>
<sequence>MASAALTEDYSCGYCLQRLTYMTDPRELPCSHIFCLPCIQADYEKFEKIDCRISRTSIRTEEYALETEKVKDELEEVWRAANKKLIRNNDLEVIRQQEANLQWVESTIADAIMKPRPLFNCSLKYKGSFRGLGLKFTSDSYPPVDLELAKQEVSISMQKICWTNKGSLYASLSGQKLSLMNADAALENSADQPGNIVALSVTEQVVAFATKVVSGSYKSFFEVSLCAADFTNKKSICKFDTNSQSSPAPFLLSTVPHTHQLVIINTQTKEFKAYTKNGTLRFSLPLSGLQHPAALHALDDGRILIADSGSVSKYQIDGTRLQWLWTCSNLNNVQAISVDTEGYIYCLTNSPNPNAGKSIKNISVISQEVPESPRDIVIETQGAPKENEAEITWTRTYYSFIELTCNQQCCGENRFFRSVLVDPQDSSIEKSKPTTKEFYSCMYNSVIGCISLRMCVQLCDWLYPSKLSKLEILYRYYESDGSSAFEVRAQWYDINGEIDSVVSRIYLVLNSNEKLYLTEYKSYVNDKSNRYVVKRHKITDHSIIRPGYLYEFHAKSFGLGGLSSPAIISTVIIPPAPPQNFTLISHPAYPVKEFSWFYIKKGRQDLVVIRICLMNDVHTCVFEKNFTEDLPVRYIVRERLANEDYLAYAFSFSQGQRSIDSNMVSFKSVDYYNSYNDGQKLHSNNYSR</sequence>
<dbReference type="SUPFAM" id="SSF63829">
    <property type="entry name" value="Calcium-dependent phosphotriesterase"/>
    <property type="match status" value="1"/>
</dbReference>
<organism evidence="6 7">
    <name type="scientific">Bugula neritina</name>
    <name type="common">Brown bryozoan</name>
    <name type="synonym">Sertularia neritina</name>
    <dbReference type="NCBI Taxonomy" id="10212"/>
    <lineage>
        <taxon>Eukaryota</taxon>
        <taxon>Metazoa</taxon>
        <taxon>Spiralia</taxon>
        <taxon>Lophotrochozoa</taxon>
        <taxon>Bryozoa</taxon>
        <taxon>Gymnolaemata</taxon>
        <taxon>Cheilostomatida</taxon>
        <taxon>Flustrina</taxon>
        <taxon>Buguloidea</taxon>
        <taxon>Bugulidae</taxon>
        <taxon>Bugula</taxon>
    </lineage>
</organism>
<dbReference type="OrthoDB" id="6105938at2759"/>
<dbReference type="InterPro" id="IPR013083">
    <property type="entry name" value="Znf_RING/FYVE/PHD"/>
</dbReference>
<dbReference type="InterPro" id="IPR001841">
    <property type="entry name" value="Znf_RING"/>
</dbReference>
<reference evidence="6" key="1">
    <citation type="submission" date="2020-06" db="EMBL/GenBank/DDBJ databases">
        <title>Draft genome of Bugula neritina, a colonial animal packing powerful symbionts and potential medicines.</title>
        <authorList>
            <person name="Rayko M."/>
        </authorList>
    </citation>
    <scope>NUCLEOTIDE SEQUENCE [LARGE SCALE GENOMIC DNA]</scope>
    <source>
        <strain evidence="6">Kwan_BN1</strain>
    </source>
</reference>
<evidence type="ECO:0000256" key="1">
    <source>
        <dbReference type="ARBA" id="ARBA00022723"/>
    </source>
</evidence>
<evidence type="ECO:0000313" key="7">
    <source>
        <dbReference type="Proteomes" id="UP000593567"/>
    </source>
</evidence>
<proteinExistence type="predicted"/>
<dbReference type="Gene3D" id="2.120.10.30">
    <property type="entry name" value="TolB, C-terminal domain"/>
    <property type="match status" value="1"/>
</dbReference>
<dbReference type="AlphaFoldDB" id="A0A7J7KMN6"/>
<dbReference type="EMBL" id="VXIV02000261">
    <property type="protein sequence ID" value="KAF6039440.1"/>
    <property type="molecule type" value="Genomic_DNA"/>
</dbReference>
<evidence type="ECO:0000256" key="4">
    <source>
        <dbReference type="PROSITE-ProRule" id="PRU00175"/>
    </source>
</evidence>
<keyword evidence="7" id="KW-1185">Reference proteome</keyword>
<dbReference type="Gene3D" id="3.30.40.10">
    <property type="entry name" value="Zinc/RING finger domain, C3HC4 (zinc finger)"/>
    <property type="match status" value="1"/>
</dbReference>
<protein>
    <recommendedName>
        <fullName evidence="5">RING-type domain-containing protein</fullName>
    </recommendedName>
</protein>
<keyword evidence="2 4" id="KW-0863">Zinc-finger</keyword>
<dbReference type="PROSITE" id="PS50089">
    <property type="entry name" value="ZF_RING_2"/>
    <property type="match status" value="1"/>
</dbReference>
<feature type="domain" description="RING-type" evidence="5">
    <location>
        <begin position="12"/>
        <end position="55"/>
    </location>
</feature>
<dbReference type="InterPro" id="IPR011042">
    <property type="entry name" value="6-blade_b-propeller_TolB-like"/>
</dbReference>
<keyword evidence="3" id="KW-0862">Zinc</keyword>
<evidence type="ECO:0000256" key="2">
    <source>
        <dbReference type="ARBA" id="ARBA00022771"/>
    </source>
</evidence>
<dbReference type="GO" id="GO:0008270">
    <property type="term" value="F:zinc ion binding"/>
    <property type="evidence" value="ECO:0007669"/>
    <property type="project" value="UniProtKB-KW"/>
</dbReference>